<feature type="transmembrane region" description="Helical" evidence="6">
    <location>
        <begin position="92"/>
        <end position="118"/>
    </location>
</feature>
<name>A0AA38HCH6_9TREE</name>
<keyword evidence="2 6" id="KW-0812">Transmembrane</keyword>
<protein>
    <recommendedName>
        <fullName evidence="9">G-protein coupled receptors family 2 profile 2 domain-containing protein</fullName>
    </recommendedName>
</protein>
<dbReference type="RefSeq" id="XP_052948770.1">
    <property type="nucleotide sequence ID" value="XM_053091805.1"/>
</dbReference>
<evidence type="ECO:0000256" key="3">
    <source>
        <dbReference type="ARBA" id="ARBA00022989"/>
    </source>
</evidence>
<dbReference type="GO" id="GO:0005886">
    <property type="term" value="C:plasma membrane"/>
    <property type="evidence" value="ECO:0007669"/>
    <property type="project" value="TreeGrafter"/>
</dbReference>
<evidence type="ECO:0000313" key="7">
    <source>
        <dbReference type="EMBL" id="KAI9638993.1"/>
    </source>
</evidence>
<feature type="transmembrane region" description="Helical" evidence="6">
    <location>
        <begin position="130"/>
        <end position="149"/>
    </location>
</feature>
<evidence type="ECO:0008006" key="9">
    <source>
        <dbReference type="Google" id="ProtNLM"/>
    </source>
</evidence>
<comment type="caution">
    <text evidence="7">The sequence shown here is derived from an EMBL/GenBank/DDBJ whole genome shotgun (WGS) entry which is preliminary data.</text>
</comment>
<feature type="transmembrane region" description="Helical" evidence="6">
    <location>
        <begin position="52"/>
        <end position="72"/>
    </location>
</feature>
<keyword evidence="8" id="KW-1185">Reference proteome</keyword>
<feature type="transmembrane region" description="Helical" evidence="6">
    <location>
        <begin position="180"/>
        <end position="202"/>
    </location>
</feature>
<keyword evidence="4 6" id="KW-0472">Membrane</keyword>
<feature type="transmembrane region" description="Helical" evidence="6">
    <location>
        <begin position="15"/>
        <end position="40"/>
    </location>
</feature>
<dbReference type="AlphaFoldDB" id="A0AA38HCH6"/>
<gene>
    <name evidence="7" type="ORF">MKK02DRAFT_42023</name>
</gene>
<sequence>MSDFVLSEHDIVVNIWISIGAASVSLVLCSIVLGLAYLVWSRPNTRPMIDRVSFRLLLWSVAFEMVYDIAYIMVELDSVFLFGNGLCASSLYFMIAAMTTVNYLCTCIAVNLMLTITFGFNPVKLGLEKWYVGTSLLIGFMVPLVPAATGHFRNDPVLGVCWVSGDSLEVLMRRIILDLYLWQILSCFIATLAVIIVLTTLFRQGRELSAALFASNQLNQSIFAHGSPDPADLEGGSGQAKKGIWARAKLWRRNRVTKSKAKADGSLKSQLEDAFVRIAFQISLYPISLIVVNGIITVGELCVTQAEGVHSRPVFVLYCIYYFLYGGRGIAFAALAFFIDPCFRRALGEAWRTRKTVSQSPTHQQLQSASPREGVKQSFAEMLASQTPTLAYGATVPPSYESDTKNLSSSSIAGSSTDDVHLPRLDARSNSAVSYDMGLALTALAAESPIRSTFAPPAQHPTRSFPGVQTGHLPLEMTDDMDVVAPLTVPKTPQAHFSLPAIHGPEMTGLGMRIPSDSEEKLEPLVPDLPDEVEEERLRRRAEAEKKKAEEAEMEETLRVFMATKAML</sequence>
<evidence type="ECO:0000256" key="1">
    <source>
        <dbReference type="ARBA" id="ARBA00004141"/>
    </source>
</evidence>
<feature type="compositionally biased region" description="Basic and acidic residues" evidence="5">
    <location>
        <begin position="536"/>
        <end position="551"/>
    </location>
</feature>
<evidence type="ECO:0000256" key="6">
    <source>
        <dbReference type="SAM" id="Phobius"/>
    </source>
</evidence>
<dbReference type="GeneID" id="77731010"/>
<evidence type="ECO:0000256" key="4">
    <source>
        <dbReference type="ARBA" id="ARBA00023136"/>
    </source>
</evidence>
<dbReference type="Gene3D" id="1.20.1070.10">
    <property type="entry name" value="Rhodopsin 7-helix transmembrane proteins"/>
    <property type="match status" value="1"/>
</dbReference>
<organism evidence="7 8">
    <name type="scientific">Dioszegia hungarica</name>
    <dbReference type="NCBI Taxonomy" id="4972"/>
    <lineage>
        <taxon>Eukaryota</taxon>
        <taxon>Fungi</taxon>
        <taxon>Dikarya</taxon>
        <taxon>Basidiomycota</taxon>
        <taxon>Agaricomycotina</taxon>
        <taxon>Tremellomycetes</taxon>
        <taxon>Tremellales</taxon>
        <taxon>Bulleribasidiaceae</taxon>
        <taxon>Dioszegia</taxon>
    </lineage>
</organism>
<keyword evidence="3 6" id="KW-1133">Transmembrane helix</keyword>
<dbReference type="GO" id="GO:0004930">
    <property type="term" value="F:G protein-coupled receptor activity"/>
    <property type="evidence" value="ECO:0007669"/>
    <property type="project" value="TreeGrafter"/>
</dbReference>
<feature type="transmembrane region" description="Helical" evidence="6">
    <location>
        <begin position="315"/>
        <end position="339"/>
    </location>
</feature>
<evidence type="ECO:0000256" key="5">
    <source>
        <dbReference type="SAM" id="MobiDB-lite"/>
    </source>
</evidence>
<reference evidence="7" key="1">
    <citation type="journal article" date="2022" name="G3 (Bethesda)">
        <title>High quality genome of the basidiomycete yeast Dioszegia hungarica PDD-24b-2 isolated from cloud water.</title>
        <authorList>
            <person name="Jarrige D."/>
            <person name="Haridas S."/>
            <person name="Bleykasten-Grosshans C."/>
            <person name="Joly M."/>
            <person name="Nadalig T."/>
            <person name="Sancelme M."/>
            <person name="Vuilleumier S."/>
            <person name="Grigoriev I.V."/>
            <person name="Amato P."/>
            <person name="Bringel F."/>
        </authorList>
    </citation>
    <scope>NUCLEOTIDE SEQUENCE</scope>
    <source>
        <strain evidence="7">PDD-24b-2</strain>
    </source>
</reference>
<feature type="region of interest" description="Disordered" evidence="5">
    <location>
        <begin position="401"/>
        <end position="422"/>
    </location>
</feature>
<dbReference type="PANTHER" id="PTHR23112">
    <property type="entry name" value="G PROTEIN-COUPLED RECEPTOR 157-RELATED"/>
    <property type="match status" value="1"/>
</dbReference>
<feature type="region of interest" description="Disordered" evidence="5">
    <location>
        <begin position="523"/>
        <end position="553"/>
    </location>
</feature>
<dbReference type="EMBL" id="JAKWFO010000002">
    <property type="protein sequence ID" value="KAI9638993.1"/>
    <property type="molecule type" value="Genomic_DNA"/>
</dbReference>
<dbReference type="Proteomes" id="UP001164286">
    <property type="component" value="Unassembled WGS sequence"/>
</dbReference>
<dbReference type="PANTHER" id="PTHR23112:SF0">
    <property type="entry name" value="TRANSMEMBRANE PROTEIN 116"/>
    <property type="match status" value="1"/>
</dbReference>
<evidence type="ECO:0000256" key="2">
    <source>
        <dbReference type="ARBA" id="ARBA00022692"/>
    </source>
</evidence>
<accession>A0AA38HCH6</accession>
<proteinExistence type="predicted"/>
<feature type="transmembrane region" description="Helical" evidence="6">
    <location>
        <begin position="274"/>
        <end position="295"/>
    </location>
</feature>
<comment type="subcellular location">
    <subcellularLocation>
        <location evidence="1">Membrane</location>
        <topology evidence="1">Multi-pass membrane protein</topology>
    </subcellularLocation>
</comment>
<evidence type="ECO:0000313" key="8">
    <source>
        <dbReference type="Proteomes" id="UP001164286"/>
    </source>
</evidence>
<dbReference type="GO" id="GO:0007189">
    <property type="term" value="P:adenylate cyclase-activating G protein-coupled receptor signaling pathway"/>
    <property type="evidence" value="ECO:0007669"/>
    <property type="project" value="TreeGrafter"/>
</dbReference>